<evidence type="ECO:0008006" key="5">
    <source>
        <dbReference type="Google" id="ProtNLM"/>
    </source>
</evidence>
<feature type="region of interest" description="Disordered" evidence="1">
    <location>
        <begin position="36"/>
        <end position="80"/>
    </location>
</feature>
<name>A0A6A5QPT0_AMPQU</name>
<protein>
    <recommendedName>
        <fullName evidence="5">Secreted protein</fullName>
    </recommendedName>
</protein>
<evidence type="ECO:0000256" key="2">
    <source>
        <dbReference type="SAM" id="SignalP"/>
    </source>
</evidence>
<keyword evidence="4" id="KW-1185">Reference proteome</keyword>
<proteinExistence type="predicted"/>
<feature type="chain" id="PRO_5025425998" description="Secreted protein" evidence="2">
    <location>
        <begin position="37"/>
        <end position="80"/>
    </location>
</feature>
<evidence type="ECO:0000256" key="1">
    <source>
        <dbReference type="SAM" id="MobiDB-lite"/>
    </source>
</evidence>
<keyword evidence="2" id="KW-0732">Signal</keyword>
<dbReference type="Proteomes" id="UP000800096">
    <property type="component" value="Unassembled WGS sequence"/>
</dbReference>
<dbReference type="AlphaFoldDB" id="A0A6A5QPT0"/>
<accession>A0A6A5QPT0</accession>
<feature type="signal peptide" evidence="2">
    <location>
        <begin position="1"/>
        <end position="36"/>
    </location>
</feature>
<gene>
    <name evidence="3" type="ORF">BDU57DRAFT_517241</name>
</gene>
<organism evidence="3 4">
    <name type="scientific">Ampelomyces quisqualis</name>
    <name type="common">Powdery mildew agent</name>
    <dbReference type="NCBI Taxonomy" id="50730"/>
    <lineage>
        <taxon>Eukaryota</taxon>
        <taxon>Fungi</taxon>
        <taxon>Dikarya</taxon>
        <taxon>Ascomycota</taxon>
        <taxon>Pezizomycotina</taxon>
        <taxon>Dothideomycetes</taxon>
        <taxon>Pleosporomycetidae</taxon>
        <taxon>Pleosporales</taxon>
        <taxon>Pleosporineae</taxon>
        <taxon>Phaeosphaeriaceae</taxon>
        <taxon>Ampelomyces</taxon>
    </lineage>
</organism>
<reference evidence="3" key="1">
    <citation type="journal article" date="2020" name="Stud. Mycol.">
        <title>101 Dothideomycetes genomes: a test case for predicting lifestyles and emergence of pathogens.</title>
        <authorList>
            <person name="Haridas S."/>
            <person name="Albert R."/>
            <person name="Binder M."/>
            <person name="Bloem J."/>
            <person name="Labutti K."/>
            <person name="Salamov A."/>
            <person name="Andreopoulos B."/>
            <person name="Baker S."/>
            <person name="Barry K."/>
            <person name="Bills G."/>
            <person name="Bluhm B."/>
            <person name="Cannon C."/>
            <person name="Castanera R."/>
            <person name="Culley D."/>
            <person name="Daum C."/>
            <person name="Ezra D."/>
            <person name="Gonzalez J."/>
            <person name="Henrissat B."/>
            <person name="Kuo A."/>
            <person name="Liang C."/>
            <person name="Lipzen A."/>
            <person name="Lutzoni F."/>
            <person name="Magnuson J."/>
            <person name="Mondo S."/>
            <person name="Nolan M."/>
            <person name="Ohm R."/>
            <person name="Pangilinan J."/>
            <person name="Park H.-J."/>
            <person name="Ramirez L."/>
            <person name="Alfaro M."/>
            <person name="Sun H."/>
            <person name="Tritt A."/>
            <person name="Yoshinaga Y."/>
            <person name="Zwiers L.-H."/>
            <person name="Turgeon B."/>
            <person name="Goodwin S."/>
            <person name="Spatafora J."/>
            <person name="Crous P."/>
            <person name="Grigoriev I."/>
        </authorList>
    </citation>
    <scope>NUCLEOTIDE SEQUENCE</scope>
    <source>
        <strain evidence="3">HMLAC05119</strain>
    </source>
</reference>
<evidence type="ECO:0000313" key="3">
    <source>
        <dbReference type="EMBL" id="KAF1916868.1"/>
    </source>
</evidence>
<sequence>MIMKKLEQSCCGAMHSVSMGWLKLTVILTLGATAGASHEERCKNSNPPHVAQPSLEGVTKRRSKANGATRHGNGKEGALH</sequence>
<evidence type="ECO:0000313" key="4">
    <source>
        <dbReference type="Proteomes" id="UP000800096"/>
    </source>
</evidence>
<dbReference type="EMBL" id="ML979135">
    <property type="protein sequence ID" value="KAF1916868.1"/>
    <property type="molecule type" value="Genomic_DNA"/>
</dbReference>